<feature type="signal peptide" evidence="2">
    <location>
        <begin position="1"/>
        <end position="16"/>
    </location>
</feature>
<evidence type="ECO:0000313" key="3">
    <source>
        <dbReference type="Proteomes" id="UP000095287"/>
    </source>
</evidence>
<keyword evidence="3" id="KW-1185">Reference proteome</keyword>
<proteinExistence type="predicted"/>
<dbReference type="AlphaFoldDB" id="A0A1I7ZJ67"/>
<protein>
    <submittedName>
        <fullName evidence="4">Secreted protein</fullName>
    </submittedName>
</protein>
<reference evidence="4" key="1">
    <citation type="submission" date="2016-11" db="UniProtKB">
        <authorList>
            <consortium name="WormBaseParasite"/>
        </authorList>
    </citation>
    <scope>IDENTIFICATION</scope>
</reference>
<sequence length="120" mass="13342">MLVILLKVMAMGWSSSNKLPSKLGLEEQVGITHSKYPLVGHTFALTIGKEYGCKSLCICPCLTQTASLTNLQKLQEFRKSPPTTNTFPYILGNQTDEATDRPRDHSRVTVLAQRCDSRES</sequence>
<feature type="region of interest" description="Disordered" evidence="1">
    <location>
        <begin position="79"/>
        <end position="109"/>
    </location>
</feature>
<accession>A0A1I7ZJ67</accession>
<keyword evidence="2" id="KW-0732">Signal</keyword>
<evidence type="ECO:0000256" key="1">
    <source>
        <dbReference type="SAM" id="MobiDB-lite"/>
    </source>
</evidence>
<feature type="compositionally biased region" description="Polar residues" evidence="1">
    <location>
        <begin position="81"/>
        <end position="96"/>
    </location>
</feature>
<evidence type="ECO:0000256" key="2">
    <source>
        <dbReference type="SAM" id="SignalP"/>
    </source>
</evidence>
<dbReference type="WBParaSite" id="L893_g26822.t1">
    <property type="protein sequence ID" value="L893_g26822.t1"/>
    <property type="gene ID" value="L893_g26822"/>
</dbReference>
<name>A0A1I7ZJ67_9BILA</name>
<feature type="chain" id="PRO_5009313536" evidence="2">
    <location>
        <begin position="17"/>
        <end position="120"/>
    </location>
</feature>
<dbReference type="Proteomes" id="UP000095287">
    <property type="component" value="Unplaced"/>
</dbReference>
<feature type="compositionally biased region" description="Basic and acidic residues" evidence="1">
    <location>
        <begin position="98"/>
        <end position="107"/>
    </location>
</feature>
<evidence type="ECO:0000313" key="4">
    <source>
        <dbReference type="WBParaSite" id="L893_g26822.t1"/>
    </source>
</evidence>
<organism evidence="3 4">
    <name type="scientific">Steinernema glaseri</name>
    <dbReference type="NCBI Taxonomy" id="37863"/>
    <lineage>
        <taxon>Eukaryota</taxon>
        <taxon>Metazoa</taxon>
        <taxon>Ecdysozoa</taxon>
        <taxon>Nematoda</taxon>
        <taxon>Chromadorea</taxon>
        <taxon>Rhabditida</taxon>
        <taxon>Tylenchina</taxon>
        <taxon>Panagrolaimomorpha</taxon>
        <taxon>Strongyloidoidea</taxon>
        <taxon>Steinernematidae</taxon>
        <taxon>Steinernema</taxon>
    </lineage>
</organism>